<evidence type="ECO:0000313" key="1">
    <source>
        <dbReference type="EMBL" id="CCX30100.1"/>
    </source>
</evidence>
<keyword evidence="2" id="KW-1185">Reference proteome</keyword>
<evidence type="ECO:0000313" key="2">
    <source>
        <dbReference type="Proteomes" id="UP000018144"/>
    </source>
</evidence>
<dbReference type="Proteomes" id="UP000018144">
    <property type="component" value="Unassembled WGS sequence"/>
</dbReference>
<reference evidence="1 2" key="1">
    <citation type="journal article" date="2013" name="PLoS Genet.">
        <title>The genome and development-dependent transcriptomes of Pyronema confluens: a window into fungal evolution.</title>
        <authorList>
            <person name="Traeger S."/>
            <person name="Altegoer F."/>
            <person name="Freitag M."/>
            <person name="Gabaldon T."/>
            <person name="Kempken F."/>
            <person name="Kumar A."/>
            <person name="Marcet-Houben M."/>
            <person name="Poggeler S."/>
            <person name="Stajich J.E."/>
            <person name="Nowrousian M."/>
        </authorList>
    </citation>
    <scope>NUCLEOTIDE SEQUENCE [LARGE SCALE GENOMIC DNA]</scope>
    <source>
        <strain evidence="2">CBS 100304</strain>
        <tissue evidence="1">Vegetative mycelium</tissue>
    </source>
</reference>
<organism evidence="1 2">
    <name type="scientific">Pyronema omphalodes (strain CBS 100304)</name>
    <name type="common">Pyronema confluens</name>
    <dbReference type="NCBI Taxonomy" id="1076935"/>
    <lineage>
        <taxon>Eukaryota</taxon>
        <taxon>Fungi</taxon>
        <taxon>Dikarya</taxon>
        <taxon>Ascomycota</taxon>
        <taxon>Pezizomycotina</taxon>
        <taxon>Pezizomycetes</taxon>
        <taxon>Pezizales</taxon>
        <taxon>Pyronemataceae</taxon>
        <taxon>Pyronema</taxon>
    </lineage>
</organism>
<dbReference type="EMBL" id="HF935418">
    <property type="protein sequence ID" value="CCX30100.1"/>
    <property type="molecule type" value="Genomic_DNA"/>
</dbReference>
<protein>
    <submittedName>
        <fullName evidence="1">Uncharacterized protein</fullName>
    </submittedName>
</protein>
<sequence length="75" mass="8823">MSTYLRVRGWKRKYSLWGAKDLKFAQYSQFDLPHFQQSRAPSDPNSPRFRTLIVKSETCIIDLKGYAGYTSHLQH</sequence>
<accession>U4LL53</accession>
<proteinExistence type="predicted"/>
<name>U4LL53_PYROM</name>
<dbReference type="AlphaFoldDB" id="U4LL53"/>
<gene>
    <name evidence="1" type="ORF">PCON_08126</name>
</gene>